<dbReference type="AlphaFoldDB" id="A0AAE1BP44"/>
<keyword evidence="2" id="KW-0472">Membrane</keyword>
<dbReference type="SUPFAM" id="SSF48726">
    <property type="entry name" value="Immunoglobulin"/>
    <property type="match status" value="2"/>
</dbReference>
<dbReference type="InterPro" id="IPR013783">
    <property type="entry name" value="Ig-like_fold"/>
</dbReference>
<organism evidence="3 4">
    <name type="scientific">Petrolisthes cinctipes</name>
    <name type="common">Flat porcelain crab</name>
    <dbReference type="NCBI Taxonomy" id="88211"/>
    <lineage>
        <taxon>Eukaryota</taxon>
        <taxon>Metazoa</taxon>
        <taxon>Ecdysozoa</taxon>
        <taxon>Arthropoda</taxon>
        <taxon>Crustacea</taxon>
        <taxon>Multicrustacea</taxon>
        <taxon>Malacostraca</taxon>
        <taxon>Eumalacostraca</taxon>
        <taxon>Eucarida</taxon>
        <taxon>Decapoda</taxon>
        <taxon>Pleocyemata</taxon>
        <taxon>Anomura</taxon>
        <taxon>Galatheoidea</taxon>
        <taxon>Porcellanidae</taxon>
        <taxon>Petrolisthes</taxon>
    </lineage>
</organism>
<dbReference type="EMBL" id="JAWQEG010006626">
    <property type="protein sequence ID" value="KAK3854316.1"/>
    <property type="molecule type" value="Genomic_DNA"/>
</dbReference>
<evidence type="ECO:0000256" key="1">
    <source>
        <dbReference type="SAM" id="MobiDB-lite"/>
    </source>
</evidence>
<feature type="region of interest" description="Disordered" evidence="1">
    <location>
        <begin position="1"/>
        <end position="21"/>
    </location>
</feature>
<evidence type="ECO:0008006" key="5">
    <source>
        <dbReference type="Google" id="ProtNLM"/>
    </source>
</evidence>
<dbReference type="PANTHER" id="PTHR21261:SF2">
    <property type="entry name" value="GH04238P-RELATED"/>
    <property type="match status" value="1"/>
</dbReference>
<name>A0AAE1BP44_PETCI</name>
<evidence type="ECO:0000256" key="2">
    <source>
        <dbReference type="SAM" id="Phobius"/>
    </source>
</evidence>
<protein>
    <recommendedName>
        <fullName evidence="5">Ig-like domain-containing protein</fullName>
    </recommendedName>
</protein>
<keyword evidence="4" id="KW-1185">Reference proteome</keyword>
<accession>A0AAE1BP44</accession>
<sequence>MGQQQQQQQQGEEDNNTNKKKKMMVVVRSRVSLTWTLIHTLVLMSGLCCVGVMGVEMAGRGTLVAVENGTVEAVVLDCPFTLEDEDRFEDLVIKWYHNEEPQPIYQWIPASMPPQALGRFVDVVDEGYLIEEGTSEGSTEAHKHRALRLLNPTTDLTGEYRCQVSSFNNYRTMMHHLVVYRKPEEVNLWTKEIEVNDIDAGQTKAVEVMCMVSDVFPQPTVTLTHTLVSGGHSQELRGIHRRFSSGQGSYSAQVQAEMLDTELEGLTEFHCHVSINNTDVRVTQRTLYQPSMEERTEAVTARGGSVVITALPASLVLMLLVLGAL</sequence>
<dbReference type="PANTHER" id="PTHR21261">
    <property type="entry name" value="BEAT PROTEIN"/>
    <property type="match status" value="1"/>
</dbReference>
<evidence type="ECO:0000313" key="4">
    <source>
        <dbReference type="Proteomes" id="UP001286313"/>
    </source>
</evidence>
<feature type="transmembrane region" description="Helical" evidence="2">
    <location>
        <begin position="33"/>
        <end position="55"/>
    </location>
</feature>
<comment type="caution">
    <text evidence="3">The sequence shown here is derived from an EMBL/GenBank/DDBJ whole genome shotgun (WGS) entry which is preliminary data.</text>
</comment>
<keyword evidence="2" id="KW-1133">Transmembrane helix</keyword>
<gene>
    <name evidence="3" type="ORF">Pcinc_039195</name>
</gene>
<evidence type="ECO:0000313" key="3">
    <source>
        <dbReference type="EMBL" id="KAK3854316.1"/>
    </source>
</evidence>
<proteinExistence type="predicted"/>
<reference evidence="3" key="1">
    <citation type="submission" date="2023-10" db="EMBL/GenBank/DDBJ databases">
        <title>Genome assemblies of two species of porcelain crab, Petrolisthes cinctipes and Petrolisthes manimaculis (Anomura: Porcellanidae).</title>
        <authorList>
            <person name="Angst P."/>
        </authorList>
    </citation>
    <scope>NUCLEOTIDE SEQUENCE</scope>
    <source>
        <strain evidence="3">PB745_01</strain>
        <tissue evidence="3">Gill</tissue>
    </source>
</reference>
<feature type="compositionally biased region" description="Low complexity" evidence="1">
    <location>
        <begin position="1"/>
        <end position="10"/>
    </location>
</feature>
<dbReference type="InterPro" id="IPR036179">
    <property type="entry name" value="Ig-like_dom_sf"/>
</dbReference>
<dbReference type="Gene3D" id="2.60.40.10">
    <property type="entry name" value="Immunoglobulins"/>
    <property type="match status" value="2"/>
</dbReference>
<dbReference type="Proteomes" id="UP001286313">
    <property type="component" value="Unassembled WGS sequence"/>
</dbReference>
<keyword evidence="2" id="KW-0812">Transmembrane</keyword>